<dbReference type="Pfam" id="PF22381">
    <property type="entry name" value="Staph_reg_Sar_Rot"/>
    <property type="match status" value="1"/>
</dbReference>
<keyword evidence="2" id="KW-0963">Cytoplasm</keyword>
<proteinExistence type="predicted"/>
<name>A0A1U7JLC8_9HYPH</name>
<dbReference type="GO" id="GO:0006950">
    <property type="term" value="P:response to stress"/>
    <property type="evidence" value="ECO:0007669"/>
    <property type="project" value="TreeGrafter"/>
</dbReference>
<evidence type="ECO:0000256" key="5">
    <source>
        <dbReference type="ARBA" id="ARBA00023163"/>
    </source>
</evidence>
<reference evidence="7 8" key="1">
    <citation type="submission" date="2016-03" db="EMBL/GenBank/DDBJ databases">
        <title>Genome sequence of Nesiotobacter sp. nov., a moderately halophilic alphaproteobacterium isolated from the Yellow Sea, China.</title>
        <authorList>
            <person name="Zhang G."/>
            <person name="Zhang R."/>
        </authorList>
    </citation>
    <scope>NUCLEOTIDE SEQUENCE [LARGE SCALE GENOMIC DNA]</scope>
    <source>
        <strain evidence="7 8">WB1-6</strain>
    </source>
</reference>
<organism evidence="7 8">
    <name type="scientific">Pseudovibrio exalbescens</name>
    <dbReference type="NCBI Taxonomy" id="197461"/>
    <lineage>
        <taxon>Bacteria</taxon>
        <taxon>Pseudomonadati</taxon>
        <taxon>Pseudomonadota</taxon>
        <taxon>Alphaproteobacteria</taxon>
        <taxon>Hyphomicrobiales</taxon>
        <taxon>Stappiaceae</taxon>
        <taxon>Pseudovibrio</taxon>
    </lineage>
</organism>
<dbReference type="PRINTS" id="PR00598">
    <property type="entry name" value="HTHMARR"/>
</dbReference>
<keyword evidence="8" id="KW-1185">Reference proteome</keyword>
<comment type="caution">
    <text evidence="7">The sequence shown here is derived from an EMBL/GenBank/DDBJ whole genome shotgun (WGS) entry which is preliminary data.</text>
</comment>
<dbReference type="InterPro" id="IPR036390">
    <property type="entry name" value="WH_DNA-bd_sf"/>
</dbReference>
<evidence type="ECO:0000259" key="6">
    <source>
        <dbReference type="PROSITE" id="PS50995"/>
    </source>
</evidence>
<dbReference type="AlphaFoldDB" id="A0A1U7JLC8"/>
<keyword evidence="5" id="KW-0804">Transcription</keyword>
<dbReference type="Proteomes" id="UP000185783">
    <property type="component" value="Unassembled WGS sequence"/>
</dbReference>
<evidence type="ECO:0000313" key="8">
    <source>
        <dbReference type="Proteomes" id="UP000185783"/>
    </source>
</evidence>
<evidence type="ECO:0000256" key="4">
    <source>
        <dbReference type="ARBA" id="ARBA00023125"/>
    </source>
</evidence>
<dbReference type="PANTHER" id="PTHR33164">
    <property type="entry name" value="TRANSCRIPTIONAL REGULATOR, MARR FAMILY"/>
    <property type="match status" value="1"/>
</dbReference>
<dbReference type="InterPro" id="IPR055166">
    <property type="entry name" value="Transc_reg_Sar_Rot_HTH"/>
</dbReference>
<accession>A0A1U7JLC8</accession>
<dbReference type="CDD" id="cd00090">
    <property type="entry name" value="HTH_ARSR"/>
    <property type="match status" value="1"/>
</dbReference>
<dbReference type="Gene3D" id="1.10.10.10">
    <property type="entry name" value="Winged helix-like DNA-binding domain superfamily/Winged helix DNA-binding domain"/>
    <property type="match status" value="1"/>
</dbReference>
<dbReference type="PROSITE" id="PS50995">
    <property type="entry name" value="HTH_MARR_2"/>
    <property type="match status" value="1"/>
</dbReference>
<dbReference type="GO" id="GO:0005737">
    <property type="term" value="C:cytoplasm"/>
    <property type="evidence" value="ECO:0007669"/>
    <property type="project" value="UniProtKB-SubCell"/>
</dbReference>
<gene>
    <name evidence="7" type="ORF">A3843_04230</name>
</gene>
<keyword evidence="4" id="KW-0238">DNA-binding</keyword>
<dbReference type="InterPro" id="IPR000835">
    <property type="entry name" value="HTH_MarR-typ"/>
</dbReference>
<dbReference type="EMBL" id="LVVZ01000005">
    <property type="protein sequence ID" value="OKL45529.1"/>
    <property type="molecule type" value="Genomic_DNA"/>
</dbReference>
<dbReference type="PANTHER" id="PTHR33164:SF5">
    <property type="entry name" value="ORGANIC HYDROPEROXIDE RESISTANCE TRANSCRIPTIONAL REGULATOR"/>
    <property type="match status" value="1"/>
</dbReference>
<sequence>MPKDQTPNTASSEDEKAGPFQGIRLDSHLCFAIYKANHAFNRFYKPLMKELGLTYPQYITVLALLEKDDQRVSELGEILFLESNTLTPLLKRLEEMGMVRRKRSVDDERQVIVSLTDKGRSLAQGICEVQRCAVDHLDMSVADLERLAKDLAAVQKMLQKPVS</sequence>
<dbReference type="STRING" id="197461.A3843_04230"/>
<evidence type="ECO:0000313" key="7">
    <source>
        <dbReference type="EMBL" id="OKL45529.1"/>
    </source>
</evidence>
<keyword evidence="3" id="KW-0805">Transcription regulation</keyword>
<dbReference type="GO" id="GO:0003677">
    <property type="term" value="F:DNA binding"/>
    <property type="evidence" value="ECO:0007669"/>
    <property type="project" value="UniProtKB-KW"/>
</dbReference>
<evidence type="ECO:0000256" key="1">
    <source>
        <dbReference type="ARBA" id="ARBA00004496"/>
    </source>
</evidence>
<dbReference type="InterPro" id="IPR036388">
    <property type="entry name" value="WH-like_DNA-bd_sf"/>
</dbReference>
<dbReference type="InterPro" id="IPR011991">
    <property type="entry name" value="ArsR-like_HTH"/>
</dbReference>
<dbReference type="SUPFAM" id="SSF46785">
    <property type="entry name" value="Winged helix' DNA-binding domain"/>
    <property type="match status" value="1"/>
</dbReference>
<dbReference type="InterPro" id="IPR039422">
    <property type="entry name" value="MarR/SlyA-like"/>
</dbReference>
<dbReference type="FunFam" id="1.10.10.10:FF:000163">
    <property type="entry name" value="MarR family transcriptional regulator"/>
    <property type="match status" value="1"/>
</dbReference>
<dbReference type="GO" id="GO:0003700">
    <property type="term" value="F:DNA-binding transcription factor activity"/>
    <property type="evidence" value="ECO:0007669"/>
    <property type="project" value="InterPro"/>
</dbReference>
<evidence type="ECO:0000256" key="2">
    <source>
        <dbReference type="ARBA" id="ARBA00022490"/>
    </source>
</evidence>
<feature type="domain" description="HTH marR-type" evidence="6">
    <location>
        <begin position="26"/>
        <end position="163"/>
    </location>
</feature>
<comment type="subcellular location">
    <subcellularLocation>
        <location evidence="1">Cytoplasm</location>
    </subcellularLocation>
</comment>
<protein>
    <submittedName>
        <fullName evidence="7">MarR family transcriptional regulator</fullName>
    </submittedName>
</protein>
<evidence type="ECO:0000256" key="3">
    <source>
        <dbReference type="ARBA" id="ARBA00023015"/>
    </source>
</evidence>
<dbReference type="SMART" id="SM00347">
    <property type="entry name" value="HTH_MARR"/>
    <property type="match status" value="1"/>
</dbReference>